<proteinExistence type="predicted"/>
<dbReference type="EMBL" id="JAEVHI010000001">
    <property type="protein sequence ID" value="KAG5304491.1"/>
    <property type="molecule type" value="Genomic_DNA"/>
</dbReference>
<gene>
    <name evidence="1" type="ORF">I7I52_02840</name>
</gene>
<sequence length="62" mass="7275">MMIEKHGKGNGKWKRGKNIKKKEVIQVITDIWYNTCVDWEECGYIETKEKGLGQRIFGNCLK</sequence>
<dbReference type="VEuPathDB" id="FungiDB:I7I52_02840"/>
<reference evidence="1 2" key="1">
    <citation type="submission" date="2021-01" db="EMBL/GenBank/DDBJ databases">
        <title>Chromosome-level genome assembly of a human fungal pathogen reveals clustering of transcriptionally co-regulated genes.</title>
        <authorList>
            <person name="Voorhies M."/>
            <person name="Cohen S."/>
            <person name="Shea T.P."/>
            <person name="Petrus S."/>
            <person name="Munoz J.F."/>
            <person name="Poplawski S."/>
            <person name="Goldman W.E."/>
            <person name="Michael T."/>
            <person name="Cuomo C.A."/>
            <person name="Sil A."/>
            <person name="Beyhan S."/>
        </authorList>
    </citation>
    <scope>NUCLEOTIDE SEQUENCE [LARGE SCALE GENOMIC DNA]</scope>
    <source>
        <strain evidence="1 2">G184AR</strain>
    </source>
</reference>
<dbReference type="Proteomes" id="UP000670092">
    <property type="component" value="Unassembled WGS sequence"/>
</dbReference>
<dbReference type="AlphaFoldDB" id="A0A8H7Z835"/>
<organism evidence="1 2">
    <name type="scientific">Ajellomyces capsulatus</name>
    <name type="common">Darling's disease fungus</name>
    <name type="synonym">Histoplasma capsulatum</name>
    <dbReference type="NCBI Taxonomy" id="5037"/>
    <lineage>
        <taxon>Eukaryota</taxon>
        <taxon>Fungi</taxon>
        <taxon>Dikarya</taxon>
        <taxon>Ascomycota</taxon>
        <taxon>Pezizomycotina</taxon>
        <taxon>Eurotiomycetes</taxon>
        <taxon>Eurotiomycetidae</taxon>
        <taxon>Onygenales</taxon>
        <taxon>Ajellomycetaceae</taxon>
        <taxon>Histoplasma</taxon>
    </lineage>
</organism>
<protein>
    <submittedName>
        <fullName evidence="1">Uncharacterized protein</fullName>
    </submittedName>
</protein>
<evidence type="ECO:0000313" key="1">
    <source>
        <dbReference type="EMBL" id="KAG5304491.1"/>
    </source>
</evidence>
<accession>A0A8H7Z835</accession>
<comment type="caution">
    <text evidence="1">The sequence shown here is derived from an EMBL/GenBank/DDBJ whole genome shotgun (WGS) entry which is preliminary data.</text>
</comment>
<name>A0A8H7Z835_AJECA</name>
<evidence type="ECO:0000313" key="2">
    <source>
        <dbReference type="Proteomes" id="UP000670092"/>
    </source>
</evidence>